<evidence type="ECO:0000313" key="10">
    <source>
        <dbReference type="EMBL" id="HGZ78516.1"/>
    </source>
</evidence>
<protein>
    <recommendedName>
        <fullName evidence="3">beta-galactosidase</fullName>
        <ecNumber evidence="3">3.2.1.23</ecNumber>
    </recommendedName>
</protein>
<keyword evidence="6" id="KW-0862">Zinc</keyword>
<dbReference type="GO" id="GO:0004565">
    <property type="term" value="F:beta-galactosidase activity"/>
    <property type="evidence" value="ECO:0007669"/>
    <property type="project" value="UniProtKB-EC"/>
</dbReference>
<dbReference type="GO" id="GO:0009341">
    <property type="term" value="C:beta-galactosidase complex"/>
    <property type="evidence" value="ECO:0007669"/>
    <property type="project" value="InterPro"/>
</dbReference>
<dbReference type="SUPFAM" id="SSF52317">
    <property type="entry name" value="Class I glutamine amidotransferase-like"/>
    <property type="match status" value="1"/>
</dbReference>
<dbReference type="SUPFAM" id="SSF51445">
    <property type="entry name" value="(Trans)glycosidases"/>
    <property type="match status" value="1"/>
</dbReference>
<proteinExistence type="inferred from homology"/>
<evidence type="ECO:0000256" key="6">
    <source>
        <dbReference type="ARBA" id="ARBA00022833"/>
    </source>
</evidence>
<dbReference type="InterPro" id="IPR013529">
    <property type="entry name" value="Glyco_hydro_42_N"/>
</dbReference>
<gene>
    <name evidence="10" type="ORF">ENW55_00840</name>
</gene>
<dbReference type="Gene3D" id="3.40.50.880">
    <property type="match status" value="1"/>
</dbReference>
<dbReference type="InterPro" id="IPR029062">
    <property type="entry name" value="Class_I_gatase-like"/>
</dbReference>
<feature type="domain" description="Beta-galactosidase trimerisation" evidence="9">
    <location>
        <begin position="421"/>
        <end position="610"/>
    </location>
</feature>
<dbReference type="InterPro" id="IPR003476">
    <property type="entry name" value="Glyco_hydro_42"/>
</dbReference>
<evidence type="ECO:0000256" key="3">
    <source>
        <dbReference type="ARBA" id="ARBA00012756"/>
    </source>
</evidence>
<keyword evidence="4" id="KW-0479">Metal-binding</keyword>
<dbReference type="PANTHER" id="PTHR36447">
    <property type="entry name" value="BETA-GALACTOSIDASE GANA"/>
    <property type="match status" value="1"/>
</dbReference>
<dbReference type="Pfam" id="PF02449">
    <property type="entry name" value="Glyco_hydro_42"/>
    <property type="match status" value="1"/>
</dbReference>
<evidence type="ECO:0000256" key="1">
    <source>
        <dbReference type="ARBA" id="ARBA00001412"/>
    </source>
</evidence>
<comment type="caution">
    <text evidence="10">The sequence shown here is derived from an EMBL/GenBank/DDBJ whole genome shotgun (WGS) entry which is preliminary data.</text>
</comment>
<dbReference type="Pfam" id="PF08532">
    <property type="entry name" value="Glyco_hydro_42M"/>
    <property type="match status" value="1"/>
</dbReference>
<comment type="catalytic activity">
    <reaction evidence="1">
        <text>Hydrolysis of terminal non-reducing beta-D-galactose residues in beta-D-galactosides.</text>
        <dbReference type="EC" id="3.2.1.23"/>
    </reaction>
</comment>
<dbReference type="GO" id="GO:0046872">
    <property type="term" value="F:metal ion binding"/>
    <property type="evidence" value="ECO:0007669"/>
    <property type="project" value="UniProtKB-KW"/>
</dbReference>
<dbReference type="Gene3D" id="3.20.20.80">
    <property type="entry name" value="Glycosidases"/>
    <property type="match status" value="1"/>
</dbReference>
<accession>A0A832I4P3</accession>
<keyword evidence="5" id="KW-0378">Hydrolase</keyword>
<evidence type="ECO:0000256" key="4">
    <source>
        <dbReference type="ARBA" id="ARBA00022723"/>
    </source>
</evidence>
<reference evidence="10" key="1">
    <citation type="journal article" date="2020" name="mSystems">
        <title>Genome- and Community-Level Interaction Insights into Carbon Utilization and Element Cycling Functions of Hydrothermarchaeota in Hydrothermal Sediment.</title>
        <authorList>
            <person name="Zhou Z."/>
            <person name="Liu Y."/>
            <person name="Xu W."/>
            <person name="Pan J."/>
            <person name="Luo Z.H."/>
            <person name="Li M."/>
        </authorList>
    </citation>
    <scope>NUCLEOTIDE SEQUENCE [LARGE SCALE GENOMIC DNA]</scope>
    <source>
        <strain evidence="10">SpSt-86</strain>
    </source>
</reference>
<feature type="domain" description="Glycoside hydrolase family 42 N-terminal" evidence="8">
    <location>
        <begin position="30"/>
        <end position="397"/>
    </location>
</feature>
<dbReference type="InterPro" id="IPR017853">
    <property type="entry name" value="GH"/>
</dbReference>
<dbReference type="EC" id="3.2.1.23" evidence="3"/>
<evidence type="ECO:0000256" key="2">
    <source>
        <dbReference type="ARBA" id="ARBA00005940"/>
    </source>
</evidence>
<organism evidence="10">
    <name type="scientific">Pseudothermotoga hypogea</name>
    <dbReference type="NCBI Taxonomy" id="57487"/>
    <lineage>
        <taxon>Bacteria</taxon>
        <taxon>Thermotogati</taxon>
        <taxon>Thermotogota</taxon>
        <taxon>Thermotogae</taxon>
        <taxon>Thermotogales</taxon>
        <taxon>Thermotogaceae</taxon>
        <taxon>Pseudothermotoga</taxon>
    </lineage>
</organism>
<dbReference type="CDD" id="cd03143">
    <property type="entry name" value="A4_beta-galactosidase_middle_domain"/>
    <property type="match status" value="1"/>
</dbReference>
<sequence>MDLKNFFPVSVWYGPHRSRAPMVAKIKSIEEIEKDITTIKSLGFNSVRFWYDWAAAEPRPNEWDFSTIDTLLSVADRLQIKAIVQVYTDSAPNWVERDYPDSLFVDRSGLVIHSQASPGYCSDHPHVRKHIETFLQKLAAVVASHESFYAWDIWSEPHIVQWSWIDYIKDPWFCYCKHSQNRFVEWLKKKYGTIEALNDAWYRKHGGWEEVIAPRYVSLSSFRDLLDWIQFNIEKIAEDLQWKVATIKRVDGEHVVSSHAAISSVYGIPGISYGASDDWRLSEMVDVWGTSFYPKHTGSWMPLKPHHMGVALDASRSSCESRGKPFWIGELQTGHGVTGMRFGEPVDEKDVERWAWLAVSRNAKGLNYYAWFPMSCGYEVSGFGLAEYDGSTNERAIAAGKVARTITEKMDIFANSKPLAAEVAILYNIESHKALACLRAESAELIRKDIFGMYKALMDMGVNVDFLHITDLHKDLSKYKLILIPFSIALDEKSAEAIKKYVADGGVVLADGRIGWMKEDGSLCEKIPGLGLHELFGCEELWMKELKQQTMLTLRQRNLTVSACRYLSTYRLTTGTAIAFFQDKPVIVENKYVLGKAIMVGTLLGVGYEETGNSDNLEFIRQLATECGVQRKYFVRVRSGSSDDLEVRFSTVPSGEVLVFVFNHDSSECCFDLSMPKDLFQRTFERVTCLNRTKNVDLESTQQFTTVTNITMDEGETLVFLLQ</sequence>
<dbReference type="AlphaFoldDB" id="A0A832I4P3"/>
<dbReference type="PANTHER" id="PTHR36447:SF2">
    <property type="entry name" value="BETA-GALACTOSIDASE YESZ"/>
    <property type="match status" value="1"/>
</dbReference>
<dbReference type="EMBL" id="DTKQ01000010">
    <property type="protein sequence ID" value="HGZ78516.1"/>
    <property type="molecule type" value="Genomic_DNA"/>
</dbReference>
<evidence type="ECO:0000259" key="9">
    <source>
        <dbReference type="Pfam" id="PF08532"/>
    </source>
</evidence>
<evidence type="ECO:0000259" key="8">
    <source>
        <dbReference type="Pfam" id="PF02449"/>
    </source>
</evidence>
<dbReference type="GO" id="GO:0005975">
    <property type="term" value="P:carbohydrate metabolic process"/>
    <property type="evidence" value="ECO:0007669"/>
    <property type="project" value="InterPro"/>
</dbReference>
<evidence type="ECO:0000256" key="7">
    <source>
        <dbReference type="ARBA" id="ARBA00023295"/>
    </source>
</evidence>
<evidence type="ECO:0000256" key="5">
    <source>
        <dbReference type="ARBA" id="ARBA00022801"/>
    </source>
</evidence>
<dbReference type="InterPro" id="IPR013738">
    <property type="entry name" value="Beta_galactosidase_Trimer"/>
</dbReference>
<keyword evidence="7" id="KW-0326">Glycosidase</keyword>
<name>A0A832I4P3_9THEM</name>
<comment type="similarity">
    <text evidence="2">Belongs to the glycosyl hydrolase 42 family.</text>
</comment>